<name>A0AAJ1IFU1_9SPIO</name>
<sequence length="315" mass="36070">MNKIKIGISSCLLGNEVRFDGQHKHDRFITGTLGKWCEFVPVCPEVECGLSIPRESMRLVGTKDSFRLITNKTREDITPRMLSWAEKRLDELETEDLVAFIFKTKSPSSGLRAVKIYKEDGNVAYRNGRGLFTGLFTERFPHIPVEDEGRLHDPGIRENFIEKIFILERWKESVRGGAESALVDFHARHKYTLMAHSPQKLKELGKITASVGNSDYTAARDKYLDILLGALDNKKTVSKNTNVLQHIMGYFKKNLDSDEKAELAEIIGRYKSGYVPLIVPVTLLNHFVRKYDQPYLKNQYYLNPHPFEIGLLNHV</sequence>
<dbReference type="InterPro" id="IPR007553">
    <property type="entry name" value="2-thiour_desulf"/>
</dbReference>
<dbReference type="Proteomes" id="UP001221217">
    <property type="component" value="Unassembled WGS sequence"/>
</dbReference>
<dbReference type="Pfam" id="PF04463">
    <property type="entry name" value="2-thiour_desulf"/>
    <property type="match status" value="1"/>
</dbReference>
<dbReference type="PANTHER" id="PTHR30087:SF0">
    <property type="entry name" value="INNER MEMBRANE PROTEIN"/>
    <property type="match status" value="1"/>
</dbReference>
<dbReference type="PANTHER" id="PTHR30087">
    <property type="entry name" value="INNER MEMBRANE PROTEIN"/>
    <property type="match status" value="1"/>
</dbReference>
<dbReference type="InterPro" id="IPR017087">
    <property type="entry name" value="UCP037004"/>
</dbReference>
<dbReference type="PIRSF" id="PIRSF037004">
    <property type="entry name" value="UCP037004"/>
    <property type="match status" value="1"/>
</dbReference>
<evidence type="ECO:0000259" key="1">
    <source>
        <dbReference type="Pfam" id="PF08349"/>
    </source>
</evidence>
<evidence type="ECO:0000313" key="2">
    <source>
        <dbReference type="EMBL" id="MDC7228505.1"/>
    </source>
</evidence>
<reference evidence="2 3" key="1">
    <citation type="submission" date="2022-12" db="EMBL/GenBank/DDBJ databases">
        <title>Metagenome assembled genome from gulf of manar.</title>
        <authorList>
            <person name="Kohli P."/>
            <person name="Pk S."/>
            <person name="Venkata Ramana C."/>
            <person name="Sasikala C."/>
        </authorList>
    </citation>
    <scope>NUCLEOTIDE SEQUENCE [LARGE SCALE GENOMIC DNA]</scope>
    <source>
        <strain evidence="2">JB008</strain>
    </source>
</reference>
<evidence type="ECO:0000313" key="3">
    <source>
        <dbReference type="Proteomes" id="UP001221217"/>
    </source>
</evidence>
<gene>
    <name evidence="2" type="ORF">PQJ61_17215</name>
</gene>
<protein>
    <submittedName>
        <fullName evidence="2">DUF523 and DUF1722 domain-containing protein</fullName>
    </submittedName>
</protein>
<proteinExistence type="predicted"/>
<comment type="caution">
    <text evidence="2">The sequence shown here is derived from an EMBL/GenBank/DDBJ whole genome shotgun (WGS) entry which is preliminary data.</text>
</comment>
<dbReference type="EMBL" id="JAQQAL010000049">
    <property type="protein sequence ID" value="MDC7228505.1"/>
    <property type="molecule type" value="Genomic_DNA"/>
</dbReference>
<feature type="domain" description="DUF1722" evidence="1">
    <location>
        <begin position="190"/>
        <end position="306"/>
    </location>
</feature>
<dbReference type="InterPro" id="IPR013560">
    <property type="entry name" value="DUF1722"/>
</dbReference>
<dbReference type="AlphaFoldDB" id="A0AAJ1IFU1"/>
<dbReference type="Pfam" id="PF08349">
    <property type="entry name" value="DUF1722"/>
    <property type="match status" value="1"/>
</dbReference>
<organism evidence="2 3">
    <name type="scientific">Candidatus Thalassospirochaeta sargassi</name>
    <dbReference type="NCBI Taxonomy" id="3119039"/>
    <lineage>
        <taxon>Bacteria</taxon>
        <taxon>Pseudomonadati</taxon>
        <taxon>Spirochaetota</taxon>
        <taxon>Spirochaetia</taxon>
        <taxon>Spirochaetales</taxon>
        <taxon>Spirochaetaceae</taxon>
        <taxon>Candidatus Thalassospirochaeta</taxon>
    </lineage>
</organism>
<accession>A0AAJ1IFU1</accession>